<accession>A0A7I7NRQ2</accession>
<protein>
    <submittedName>
        <fullName evidence="2">Acyl-CoA dehydrogenase</fullName>
    </submittedName>
</protein>
<dbReference type="CDD" id="cd05154">
    <property type="entry name" value="ACAD10_11_N-like"/>
    <property type="match status" value="1"/>
</dbReference>
<gene>
    <name evidence="2" type="ORF">MLAC_44780</name>
</gene>
<organism evidence="2 3">
    <name type="scientific">Mycobacterium lacus</name>
    <dbReference type="NCBI Taxonomy" id="169765"/>
    <lineage>
        <taxon>Bacteria</taxon>
        <taxon>Bacillati</taxon>
        <taxon>Actinomycetota</taxon>
        <taxon>Actinomycetes</taxon>
        <taxon>Mycobacteriales</taxon>
        <taxon>Mycobacteriaceae</taxon>
        <taxon>Mycobacterium</taxon>
    </lineage>
</organism>
<dbReference type="InterPro" id="IPR041726">
    <property type="entry name" value="ACAD10_11_N"/>
</dbReference>
<dbReference type="AlphaFoldDB" id="A0A7I7NRQ2"/>
<evidence type="ECO:0000313" key="3">
    <source>
        <dbReference type="Proteomes" id="UP000466396"/>
    </source>
</evidence>
<dbReference type="InterPro" id="IPR011009">
    <property type="entry name" value="Kinase-like_dom_sf"/>
</dbReference>
<dbReference type="Gene3D" id="3.90.1200.10">
    <property type="match status" value="1"/>
</dbReference>
<dbReference type="EMBL" id="AP022581">
    <property type="protein sequence ID" value="BBX99184.1"/>
    <property type="molecule type" value="Genomic_DNA"/>
</dbReference>
<sequence length="343" mass="37856">MHTVDAVGLGRWLDANDAPGTGVEPALERLTGGSQNTLYLVRRGDHRMVLRMPGARADAARIDGLLREIRLVRALAGTDVPHAGLIAADETGTVLGAPFYVMAAIDGWSPMDGGWRAPFDTDLGARRGLAFELVDGAARLGRVDWRARGLEGFGRPDGFHERQVDRWLTFLGAYRVRELPGLDEASDWLRRNRPAHYTPGIMHGDYQFANVMFTHGAPARLAAIVDWEMTTVGDPLLDLAWALLGYDGERPRDDGFYLDMRGMPPRGELLEHYEKVSGLSTENIDYYLVLANWKLGIVLEKTYAAAVRTGRVDPKITEALGSMIPRLIATAAELARTRPTRGR</sequence>
<dbReference type="Pfam" id="PF01636">
    <property type="entry name" value="APH"/>
    <property type="match status" value="1"/>
</dbReference>
<dbReference type="PANTHER" id="PTHR21310">
    <property type="entry name" value="AMINOGLYCOSIDE PHOSPHOTRANSFERASE-RELATED-RELATED"/>
    <property type="match status" value="1"/>
</dbReference>
<dbReference type="InterPro" id="IPR002575">
    <property type="entry name" value="Aminoglycoside_PTrfase"/>
</dbReference>
<dbReference type="PANTHER" id="PTHR21310:SF40">
    <property type="entry name" value="AMINOGLYCOSIDE PHOSPHOTRANSFERASE DOMAIN-CONTAINING PROTEIN-RELATED"/>
    <property type="match status" value="1"/>
</dbReference>
<dbReference type="InterPro" id="IPR051678">
    <property type="entry name" value="AGP_Transferase"/>
</dbReference>
<evidence type="ECO:0000313" key="2">
    <source>
        <dbReference type="EMBL" id="BBX99184.1"/>
    </source>
</evidence>
<evidence type="ECO:0000259" key="1">
    <source>
        <dbReference type="Pfam" id="PF01636"/>
    </source>
</evidence>
<reference evidence="2 3" key="1">
    <citation type="journal article" date="2019" name="Emerg. Microbes Infect.">
        <title>Comprehensive subspecies identification of 175 nontuberculous mycobacteria species based on 7547 genomic profiles.</title>
        <authorList>
            <person name="Matsumoto Y."/>
            <person name="Kinjo T."/>
            <person name="Motooka D."/>
            <person name="Nabeya D."/>
            <person name="Jung N."/>
            <person name="Uechi K."/>
            <person name="Horii T."/>
            <person name="Iida T."/>
            <person name="Fujita J."/>
            <person name="Nakamura S."/>
        </authorList>
    </citation>
    <scope>NUCLEOTIDE SEQUENCE [LARGE SCALE GENOMIC DNA]</scope>
    <source>
        <strain evidence="2 3">JCM 15657</strain>
    </source>
</reference>
<dbReference type="RefSeq" id="WP_372514553.1">
    <property type="nucleotide sequence ID" value="NZ_AP022581.1"/>
</dbReference>
<dbReference type="Gene3D" id="3.30.200.20">
    <property type="entry name" value="Phosphorylase Kinase, domain 1"/>
    <property type="match status" value="1"/>
</dbReference>
<proteinExistence type="predicted"/>
<dbReference type="Proteomes" id="UP000466396">
    <property type="component" value="Chromosome"/>
</dbReference>
<dbReference type="KEGG" id="mlj:MLAC_44780"/>
<feature type="domain" description="Aminoglycoside phosphotransferase" evidence="1">
    <location>
        <begin position="27"/>
        <end position="258"/>
    </location>
</feature>
<name>A0A7I7NRQ2_9MYCO</name>
<keyword evidence="3" id="KW-1185">Reference proteome</keyword>
<dbReference type="SUPFAM" id="SSF56112">
    <property type="entry name" value="Protein kinase-like (PK-like)"/>
    <property type="match status" value="1"/>
</dbReference>